<evidence type="ECO:0000313" key="4">
    <source>
        <dbReference type="Proteomes" id="UP000299102"/>
    </source>
</evidence>
<accession>A0A4C1Y0P2</accession>
<comment type="caution">
    <text evidence="3">The sequence shown here is derived from an EMBL/GenBank/DDBJ whole genome shotgun (WGS) entry which is preliminary data.</text>
</comment>
<dbReference type="AlphaFoldDB" id="A0A4C1Y0P2"/>
<feature type="signal peptide" evidence="2">
    <location>
        <begin position="1"/>
        <end position="23"/>
    </location>
</feature>
<keyword evidence="2" id="KW-0732">Signal</keyword>
<gene>
    <name evidence="3" type="ORF">EVAR_51330_1</name>
</gene>
<protein>
    <submittedName>
        <fullName evidence="3">Uncharacterized protein</fullName>
    </submittedName>
</protein>
<dbReference type="EMBL" id="BGZK01001001">
    <property type="protein sequence ID" value="GBP68097.1"/>
    <property type="molecule type" value="Genomic_DNA"/>
</dbReference>
<keyword evidence="4" id="KW-1185">Reference proteome</keyword>
<proteinExistence type="predicted"/>
<feature type="region of interest" description="Disordered" evidence="1">
    <location>
        <begin position="105"/>
        <end position="124"/>
    </location>
</feature>
<evidence type="ECO:0000256" key="1">
    <source>
        <dbReference type="SAM" id="MobiDB-lite"/>
    </source>
</evidence>
<evidence type="ECO:0000313" key="3">
    <source>
        <dbReference type="EMBL" id="GBP68097.1"/>
    </source>
</evidence>
<reference evidence="3 4" key="1">
    <citation type="journal article" date="2019" name="Commun. Biol.">
        <title>The bagworm genome reveals a unique fibroin gene that provides high tensile strength.</title>
        <authorList>
            <person name="Kono N."/>
            <person name="Nakamura H."/>
            <person name="Ohtoshi R."/>
            <person name="Tomita M."/>
            <person name="Numata K."/>
            <person name="Arakawa K."/>
        </authorList>
    </citation>
    <scope>NUCLEOTIDE SEQUENCE [LARGE SCALE GENOMIC DNA]</scope>
</reference>
<feature type="chain" id="PRO_5020040518" evidence="2">
    <location>
        <begin position="24"/>
        <end position="124"/>
    </location>
</feature>
<dbReference type="Proteomes" id="UP000299102">
    <property type="component" value="Unassembled WGS sequence"/>
</dbReference>
<evidence type="ECO:0000256" key="2">
    <source>
        <dbReference type="SAM" id="SignalP"/>
    </source>
</evidence>
<name>A0A4C1Y0P2_EUMVA</name>
<feature type="compositionally biased region" description="Basic and acidic residues" evidence="1">
    <location>
        <begin position="55"/>
        <end position="65"/>
    </location>
</feature>
<organism evidence="3 4">
    <name type="scientific">Eumeta variegata</name>
    <name type="common">Bagworm moth</name>
    <name type="synonym">Eumeta japonica</name>
    <dbReference type="NCBI Taxonomy" id="151549"/>
    <lineage>
        <taxon>Eukaryota</taxon>
        <taxon>Metazoa</taxon>
        <taxon>Ecdysozoa</taxon>
        <taxon>Arthropoda</taxon>
        <taxon>Hexapoda</taxon>
        <taxon>Insecta</taxon>
        <taxon>Pterygota</taxon>
        <taxon>Neoptera</taxon>
        <taxon>Endopterygota</taxon>
        <taxon>Lepidoptera</taxon>
        <taxon>Glossata</taxon>
        <taxon>Ditrysia</taxon>
        <taxon>Tineoidea</taxon>
        <taxon>Psychidae</taxon>
        <taxon>Oiketicinae</taxon>
        <taxon>Eumeta</taxon>
    </lineage>
</organism>
<sequence length="124" mass="13859">MGGGDHLLSGGLILICLVLVSHGASVIRPVRPEELRAEDRDQKWDQNWNLFESRPGPESKADPRSESGAMQIDIENRTRIGIENAKAIRIMTGFRVVLKGSVIAGRRRRPPPPAARRPRRHPLE</sequence>
<feature type="region of interest" description="Disordered" evidence="1">
    <location>
        <begin position="46"/>
        <end position="72"/>
    </location>
</feature>